<evidence type="ECO:0000256" key="3">
    <source>
        <dbReference type="PROSITE-ProRule" id="PRU01379"/>
    </source>
</evidence>
<dbReference type="Proteomes" id="UP000251314">
    <property type="component" value="Unassembled WGS sequence"/>
</dbReference>
<keyword evidence="12" id="KW-1185">Reference proteome</keyword>
<evidence type="ECO:0000313" key="10">
    <source>
        <dbReference type="EMBL" id="KAG3224143.1"/>
    </source>
</evidence>
<dbReference type="AlphaFoldDB" id="A0A329SCV3"/>
<name>A0A329SCV3_9STRA</name>
<dbReference type="EMBL" id="RCMG01000159">
    <property type="protein sequence ID" value="KAG2861251.1"/>
    <property type="molecule type" value="Genomic_DNA"/>
</dbReference>
<dbReference type="InterPro" id="IPR000834">
    <property type="entry name" value="Peptidase_M14"/>
</dbReference>
<evidence type="ECO:0000313" key="7">
    <source>
        <dbReference type="EMBL" id="KAG2931243.1"/>
    </source>
</evidence>
<protein>
    <recommendedName>
        <fullName evidence="5">Peptidase M14 domain-containing protein</fullName>
    </recommendedName>
</protein>
<dbReference type="GO" id="GO:0004181">
    <property type="term" value="F:metallocarboxypeptidase activity"/>
    <property type="evidence" value="ECO:0007669"/>
    <property type="project" value="InterPro"/>
</dbReference>
<comment type="caution">
    <text evidence="11">The sequence shown here is derived from an EMBL/GenBank/DDBJ whole genome shotgun (WGS) entry which is preliminary data.</text>
</comment>
<dbReference type="PANTHER" id="PTHR12756:SF45">
    <property type="entry name" value="CYTOSOLIC CARBOXYPEPTIDASE NNA1"/>
    <property type="match status" value="1"/>
</dbReference>
<dbReference type="EMBL" id="MJFZ01000237">
    <property type="protein sequence ID" value="RAW33458.1"/>
    <property type="molecule type" value="Genomic_DNA"/>
</dbReference>
<evidence type="ECO:0000259" key="5">
    <source>
        <dbReference type="PROSITE" id="PS52035"/>
    </source>
</evidence>
<dbReference type="Proteomes" id="UP000735874">
    <property type="component" value="Unassembled WGS sequence"/>
</dbReference>
<feature type="active site" description="Proton donor/acceptor" evidence="3">
    <location>
        <position position="594"/>
    </location>
</feature>
<dbReference type="PANTHER" id="PTHR12756">
    <property type="entry name" value="CYTOSOLIC CARBOXYPEPTIDASE"/>
    <property type="match status" value="1"/>
</dbReference>
<evidence type="ECO:0000313" key="11">
    <source>
        <dbReference type="EMBL" id="RAW33458.1"/>
    </source>
</evidence>
<evidence type="ECO:0000256" key="1">
    <source>
        <dbReference type="ARBA" id="ARBA00001947"/>
    </source>
</evidence>
<evidence type="ECO:0000256" key="4">
    <source>
        <dbReference type="SAM" id="MobiDB-lite"/>
    </source>
</evidence>
<dbReference type="GO" id="GO:0006508">
    <property type="term" value="P:proteolysis"/>
    <property type="evidence" value="ECO:0007669"/>
    <property type="project" value="InterPro"/>
</dbReference>
<sequence>MSLKLYAEIPYKLLRKRSLGPVLSTPPPLPLIALSPDDEWEEFDTATQTGFGYALPYLSSLDESEAHKHVDRDSVAVPSEAPRRARLLSEYMTNNEFFQSPRHGFGLETRLLYKRSKELESGSVASTNLSDEISFSATFESGNLDRAYRVYGRRYASSHELLMLHSSSFFGNNLTRSCEPGMPSTKAPASQTSMMPFQFLVDVDYEYDLYADTDVNTQGCIQWYFFRVTIPSIVLQQARERGATSLKARFNIRNMLKTASLYTEGMLPAVHIESPATLKCGWHHSGANVCYFKNSNTYRHRRTGKVRNYYTLSFVYEFPVQPPFSPKASGQAQSALDEKTLVAYFAHCYPYTYTRLQQFLLSMQKDPDRRNNFKRRVMCKTIAGNNCDLLTITDFSQDDEKDSITRRRKAVVITARVHPGESNSSFVMHGIIDFLTGNSLEARFLRHHFVFKVIPMLNPDGVIHGNYRCSLAGTDLNRRWLDPSSELHPTIFATKNMLLSVRKTRHVSLYCDLHGHSRKKNIFLYGCRPFDPGSRSEAAHVRLFPHILCKTSDCAHGGFFSFGDCTFSVTASKKGTGRVVVWNEMQVLHSFTLEASFFGVDADVHKSQLQQTAPNSRGRVKLDLTEQISSSLRHFTSADLHAAGLKFCHALLPFSQVLALQRASTVVIPPSPKLSTRSRAEQDELVKVEQCRVLDSSEPPIPVKCFGPTTTVSDFVSNNTVRLAPLGSSQLPINLPKEHEMSWIRPQRPAPPPLDPVPSNRLPENCDASSSGLPSEFDQLFSGEDMSMLSLLDHDDLISEIEAALPDNFQDNPEEDDSVGSESDPSTDTTEEEEEEKGEQQKTPPENVEEPQATEAELAKLAVPMFSRNRPPRVTRHLSEPRLLEAIVLKHVSQPEPAPAAVVVHKKANRHVMHKPAPSLAPLRKETPTPRILVCQNIPYDRNREIAAMHLHAVQRRSKVRRNTRHATLEVDEI</sequence>
<dbReference type="EMBL" id="RCMK01000053">
    <property type="protein sequence ID" value="KAG2951346.1"/>
    <property type="molecule type" value="Genomic_DNA"/>
</dbReference>
<dbReference type="Proteomes" id="UP000774804">
    <property type="component" value="Unassembled WGS sequence"/>
</dbReference>
<dbReference type="Proteomes" id="UP000736787">
    <property type="component" value="Unassembled WGS sequence"/>
</dbReference>
<dbReference type="PROSITE" id="PS52035">
    <property type="entry name" value="PEPTIDASE_M14"/>
    <property type="match status" value="1"/>
</dbReference>
<dbReference type="GO" id="GO:0008270">
    <property type="term" value="F:zinc ion binding"/>
    <property type="evidence" value="ECO:0007669"/>
    <property type="project" value="InterPro"/>
</dbReference>
<dbReference type="Gene3D" id="3.40.630.10">
    <property type="entry name" value="Zn peptidases"/>
    <property type="match status" value="1"/>
</dbReference>
<dbReference type="Proteomes" id="UP000697107">
    <property type="component" value="Unassembled WGS sequence"/>
</dbReference>
<dbReference type="OrthoDB" id="10253041at2759"/>
<feature type="region of interest" description="Disordered" evidence="4">
    <location>
        <begin position="808"/>
        <end position="852"/>
    </location>
</feature>
<comment type="cofactor">
    <cofactor evidence="1">
        <name>Zn(2+)</name>
        <dbReference type="ChEBI" id="CHEBI:29105"/>
    </cofactor>
</comment>
<dbReference type="EMBL" id="RCMI01000135">
    <property type="protein sequence ID" value="KAG2931243.1"/>
    <property type="molecule type" value="Genomic_DNA"/>
</dbReference>
<dbReference type="VEuPathDB" id="FungiDB:PC110_g10214"/>
<dbReference type="EMBL" id="RCMV01000122">
    <property type="protein sequence ID" value="KAG3224143.1"/>
    <property type="molecule type" value="Genomic_DNA"/>
</dbReference>
<comment type="similarity">
    <text evidence="2 3">Belongs to the peptidase M14 family.</text>
</comment>
<dbReference type="Proteomes" id="UP000760860">
    <property type="component" value="Unassembled WGS sequence"/>
</dbReference>
<organism evidence="11 12">
    <name type="scientific">Phytophthora cactorum</name>
    <dbReference type="NCBI Taxonomy" id="29920"/>
    <lineage>
        <taxon>Eukaryota</taxon>
        <taxon>Sar</taxon>
        <taxon>Stramenopiles</taxon>
        <taxon>Oomycota</taxon>
        <taxon>Peronosporomycetes</taxon>
        <taxon>Peronosporales</taxon>
        <taxon>Peronosporaceae</taxon>
        <taxon>Phytophthora</taxon>
    </lineage>
</organism>
<evidence type="ECO:0000313" key="9">
    <source>
        <dbReference type="EMBL" id="KAG2988989.1"/>
    </source>
</evidence>
<evidence type="ECO:0000313" key="6">
    <source>
        <dbReference type="EMBL" id="KAG2861251.1"/>
    </source>
</evidence>
<dbReference type="EMBL" id="RCML01000142">
    <property type="protein sequence ID" value="KAG2988989.1"/>
    <property type="molecule type" value="Genomic_DNA"/>
</dbReference>
<dbReference type="Gene3D" id="2.60.40.3120">
    <property type="match status" value="1"/>
</dbReference>
<dbReference type="SUPFAM" id="SSF53187">
    <property type="entry name" value="Zn-dependent exopeptidases"/>
    <property type="match status" value="1"/>
</dbReference>
<reference evidence="6" key="2">
    <citation type="submission" date="2018-10" db="EMBL/GenBank/DDBJ databases">
        <title>Effector identification in a new, highly contiguous assembly of the strawberry crown rot pathogen Phytophthora cactorum.</title>
        <authorList>
            <person name="Armitage A.D."/>
            <person name="Nellist C.F."/>
            <person name="Bates H."/>
            <person name="Vickerstaff R.J."/>
            <person name="Harrison R.J."/>
        </authorList>
    </citation>
    <scope>NUCLEOTIDE SEQUENCE</scope>
    <source>
        <strain evidence="6">15-7</strain>
        <strain evidence="7">4032</strain>
        <strain evidence="8">4040</strain>
        <strain evidence="9">P415</strain>
        <strain evidence="10">P421</strain>
    </source>
</reference>
<dbReference type="STRING" id="29920.A0A329SCV3"/>
<dbReference type="Pfam" id="PF00246">
    <property type="entry name" value="Peptidase_M14"/>
    <property type="match status" value="1"/>
</dbReference>
<feature type="region of interest" description="Disordered" evidence="4">
    <location>
        <begin position="744"/>
        <end position="778"/>
    </location>
</feature>
<feature type="domain" description="Peptidase M14" evidence="5">
    <location>
        <begin position="349"/>
        <end position="627"/>
    </location>
</feature>
<proteinExistence type="inferred from homology"/>
<evidence type="ECO:0000256" key="2">
    <source>
        <dbReference type="ARBA" id="ARBA00005988"/>
    </source>
</evidence>
<evidence type="ECO:0000313" key="12">
    <source>
        <dbReference type="Proteomes" id="UP000251314"/>
    </source>
</evidence>
<dbReference type="InterPro" id="IPR050821">
    <property type="entry name" value="Cytosolic_carboxypeptidase"/>
</dbReference>
<gene>
    <name evidence="11" type="ORF">PC110_g10214</name>
    <name evidence="6" type="ORF">PC113_g7328</name>
    <name evidence="7" type="ORF">PC115_g6190</name>
    <name evidence="8" type="ORF">PC117_g3663</name>
    <name evidence="9" type="ORF">PC118_g6417</name>
    <name evidence="10" type="ORF">PC129_g5208</name>
</gene>
<evidence type="ECO:0000313" key="8">
    <source>
        <dbReference type="EMBL" id="KAG2951346.1"/>
    </source>
</evidence>
<accession>A0A329SCV3</accession>
<reference evidence="11 12" key="1">
    <citation type="submission" date="2018-01" db="EMBL/GenBank/DDBJ databases">
        <title>Draft genome of the strawberry crown rot pathogen Phytophthora cactorum.</title>
        <authorList>
            <person name="Armitage A.D."/>
            <person name="Lysoe E."/>
            <person name="Nellist C.F."/>
            <person name="Harrison R.J."/>
            <person name="Brurberg M.B."/>
        </authorList>
    </citation>
    <scope>NUCLEOTIDE SEQUENCE [LARGE SCALE GENOMIC DNA]</scope>
    <source>
        <strain evidence="11 12">10300</strain>
    </source>
</reference>